<comment type="subcellular location">
    <subcellularLocation>
        <location evidence="7">Cell outer membrane</location>
        <topology evidence="7">Peripheral membrane protein</topology>
    </subcellularLocation>
    <text evidence="7">Attached to the inner leaflet of the outer membrane.</text>
</comment>
<dbReference type="EMBL" id="CP007142">
    <property type="protein sequence ID" value="AJQ95979.1"/>
    <property type="molecule type" value="Genomic_DNA"/>
</dbReference>
<dbReference type="InterPro" id="IPR023346">
    <property type="entry name" value="Lysozyme-like_dom_sf"/>
</dbReference>
<dbReference type="PANTHER" id="PTHR35936:SF32">
    <property type="entry name" value="MEMBRANE-BOUND LYTIC MUREIN TRANSGLYCOSYLASE F"/>
    <property type="match status" value="1"/>
</dbReference>
<dbReference type="InterPro" id="IPR001638">
    <property type="entry name" value="Solute-binding_3/MltF_N"/>
</dbReference>
<accession>A0A0C5VZX2</accession>
<comment type="similarity">
    <text evidence="7">In the N-terminal section; belongs to the bacterial solute-binding protein 3 family.</text>
</comment>
<keyword evidence="4 7" id="KW-0998">Cell outer membrane</keyword>
<dbReference type="STRING" id="1445510.YC6258_03943"/>
<feature type="region of interest" description="LT domain" evidence="7">
    <location>
        <begin position="252"/>
        <end position="466"/>
    </location>
</feature>
<dbReference type="AlphaFoldDB" id="A0A0C5VZX2"/>
<dbReference type="HAMAP" id="MF_02016">
    <property type="entry name" value="MltF"/>
    <property type="match status" value="1"/>
</dbReference>
<dbReference type="CDD" id="cd01009">
    <property type="entry name" value="PBP2_YfhD_N"/>
    <property type="match status" value="1"/>
</dbReference>
<evidence type="ECO:0000256" key="5">
    <source>
        <dbReference type="ARBA" id="ARBA00023239"/>
    </source>
</evidence>
<dbReference type="CDD" id="cd13403">
    <property type="entry name" value="MLTF-like"/>
    <property type="match status" value="1"/>
</dbReference>
<evidence type="ECO:0000313" key="9">
    <source>
        <dbReference type="EMBL" id="AJQ95979.1"/>
    </source>
</evidence>
<comment type="function">
    <text evidence="7">Murein-degrading enzyme that degrades murein glycan strands and insoluble, high-molecular weight murein sacculi, with the concomitant formation of a 1,6-anhydromuramoyl product. Lytic transglycosylases (LTs) play an integral role in the metabolism of the peptidoglycan (PG) sacculus. Their lytic action creates space within the PG sacculus to allow for its expansion as well as for the insertion of various structures such as secretion systems and flagella.</text>
</comment>
<evidence type="ECO:0000256" key="3">
    <source>
        <dbReference type="ARBA" id="ARBA00023136"/>
    </source>
</evidence>
<keyword evidence="3 7" id="KW-0472">Membrane</keyword>
<dbReference type="EC" id="4.2.2.n1" evidence="7"/>
<sequence>MLLIVLLAAWVIVRGIQYKSQLQRIQEAGVLTVVSRLGPNTFDMNGDRLDGFEYSLIRQFTDYLNVELKILSENDNAGTYRAIDTGIADLAAAGLTLFKNDRKAYYFSTPYFEVTTQLIYQGDKPASLLDYNGKRIQVIAGSAGERYLIQARQDMKDLTWEAISGNSVELFENLESGEADWALMDSIDYEANSVFFPEARVAFDLHDPTAVVWVSKNTGDSSLIEAVNAFFASEQQNGELKKLKERYFGAHHQLDFVGMNVINRHMQGRLPIYQKAFKAAAEETGLDWRLLAAIGYQESHWRSRAVSPTGVKGLMMLTLDTARDMGVKNRLNAEQSISGGAKYFVRMLKTIPERIQEPDRTWLALAAYNIGYGHLEDARKITQSTGRDPDSWLDVKDYLPLLEKPEIYKYTAHGKARGREPVVYVQNIRRYYDILKWNFPEPGEQLEVPDSLTELPEIKVTIPPTL</sequence>
<dbReference type="Gene3D" id="3.40.190.10">
    <property type="entry name" value="Periplasmic binding protein-like II"/>
    <property type="match status" value="2"/>
</dbReference>
<keyword evidence="10" id="KW-1185">Reference proteome</keyword>
<dbReference type="Pfam" id="PF00497">
    <property type="entry name" value="SBP_bac_3"/>
    <property type="match status" value="1"/>
</dbReference>
<name>A0A0C5VZX2_9GAMM</name>
<dbReference type="GO" id="GO:0009279">
    <property type="term" value="C:cell outer membrane"/>
    <property type="evidence" value="ECO:0007669"/>
    <property type="project" value="UniProtKB-SubCell"/>
</dbReference>
<dbReference type="PANTHER" id="PTHR35936">
    <property type="entry name" value="MEMBRANE-BOUND LYTIC MUREIN TRANSGLYCOSYLASE F"/>
    <property type="match status" value="1"/>
</dbReference>
<evidence type="ECO:0000256" key="6">
    <source>
        <dbReference type="ARBA" id="ARBA00023316"/>
    </source>
</evidence>
<dbReference type="SUPFAM" id="SSF53955">
    <property type="entry name" value="Lysozyme-like"/>
    <property type="match status" value="1"/>
</dbReference>
<dbReference type="NCBIfam" id="NF008112">
    <property type="entry name" value="PRK10859.1"/>
    <property type="match status" value="1"/>
</dbReference>
<dbReference type="Pfam" id="PF01464">
    <property type="entry name" value="SLT"/>
    <property type="match status" value="1"/>
</dbReference>
<keyword evidence="6 7" id="KW-0961">Cell wall biogenesis/degradation</keyword>
<proteinExistence type="inferred from homology"/>
<dbReference type="SUPFAM" id="SSF53850">
    <property type="entry name" value="Periplasmic binding protein-like II"/>
    <property type="match status" value="1"/>
</dbReference>
<dbReference type="Proteomes" id="UP000032266">
    <property type="component" value="Chromosome"/>
</dbReference>
<comment type="catalytic activity">
    <reaction evidence="7">
        <text>Exolytic cleavage of the (1-&gt;4)-beta-glycosidic linkage between N-acetylmuramic acid (MurNAc) and N-acetylglucosamine (GlcNAc) residues in peptidoglycan, from either the reducing or the non-reducing ends of the peptidoglycan chains, with concomitant formation of a 1,6-anhydrobond in the MurNAc residue.</text>
        <dbReference type="EC" id="4.2.2.n1"/>
    </reaction>
</comment>
<evidence type="ECO:0000256" key="7">
    <source>
        <dbReference type="HAMAP-Rule" id="MF_02016"/>
    </source>
</evidence>
<dbReference type="PATRIC" id="fig|1445510.3.peg.3920"/>
<organism evidence="9 10">
    <name type="scientific">Gynuella sunshinyii YC6258</name>
    <dbReference type="NCBI Taxonomy" id="1445510"/>
    <lineage>
        <taxon>Bacteria</taxon>
        <taxon>Pseudomonadati</taxon>
        <taxon>Pseudomonadota</taxon>
        <taxon>Gammaproteobacteria</taxon>
        <taxon>Oceanospirillales</taxon>
        <taxon>Saccharospirillaceae</taxon>
        <taxon>Gynuella</taxon>
    </lineage>
</organism>
<gene>
    <name evidence="7" type="primary">mltF</name>
    <name evidence="9" type="ORF">YC6258_03943</name>
</gene>
<dbReference type="KEGG" id="gsn:YC6258_03943"/>
<evidence type="ECO:0000313" key="10">
    <source>
        <dbReference type="Proteomes" id="UP000032266"/>
    </source>
</evidence>
<comment type="domain">
    <text evidence="7">The N-terminal domain does not have lytic activity and probably modulates enzymatic activity. The C-terminal domain is the catalytic active domain.</text>
</comment>
<dbReference type="GO" id="GO:0008933">
    <property type="term" value="F:peptidoglycan lytic transglycosylase activity"/>
    <property type="evidence" value="ECO:0007669"/>
    <property type="project" value="UniProtKB-UniRule"/>
</dbReference>
<dbReference type="InterPro" id="IPR023703">
    <property type="entry name" value="MltF"/>
</dbReference>
<comment type="similarity">
    <text evidence="7">In the C-terminal section; belongs to the transglycosylase Slt family.</text>
</comment>
<comment type="similarity">
    <text evidence="1">Belongs to the bacterial solute-binding protein 3 family.</text>
</comment>
<protein>
    <recommendedName>
        <fullName evidence="7">Membrane-bound lytic murein transglycosylase F</fullName>
        <ecNumber evidence="7">4.2.2.n1</ecNumber>
    </recommendedName>
    <alternativeName>
        <fullName evidence="7">Murein lyase F</fullName>
    </alternativeName>
</protein>
<evidence type="ECO:0000256" key="4">
    <source>
        <dbReference type="ARBA" id="ARBA00023237"/>
    </source>
</evidence>
<dbReference type="InterPro" id="IPR008258">
    <property type="entry name" value="Transglycosylase_SLT_dom_1"/>
</dbReference>
<keyword evidence="2 7" id="KW-0732">Signal</keyword>
<feature type="domain" description="Solute-binding protein family 3/N-terminal" evidence="8">
    <location>
        <begin position="30"/>
        <end position="251"/>
    </location>
</feature>
<evidence type="ECO:0000259" key="8">
    <source>
        <dbReference type="SMART" id="SM00062"/>
    </source>
</evidence>
<comment type="caution">
    <text evidence="7">Lacks conserved residue(s) required for the propagation of feature annotation.</text>
</comment>
<keyword evidence="5 7" id="KW-0456">Lyase</keyword>
<dbReference type="Gene3D" id="1.10.530.10">
    <property type="match status" value="1"/>
</dbReference>
<dbReference type="GO" id="GO:0071555">
    <property type="term" value="P:cell wall organization"/>
    <property type="evidence" value="ECO:0007669"/>
    <property type="project" value="UniProtKB-KW"/>
</dbReference>
<evidence type="ECO:0000256" key="2">
    <source>
        <dbReference type="ARBA" id="ARBA00022729"/>
    </source>
</evidence>
<dbReference type="SMART" id="SM00062">
    <property type="entry name" value="PBPb"/>
    <property type="match status" value="1"/>
</dbReference>
<dbReference type="HOGENOM" id="CLU_027494_0_1_6"/>
<evidence type="ECO:0000256" key="1">
    <source>
        <dbReference type="ARBA" id="ARBA00010333"/>
    </source>
</evidence>
<feature type="active site" evidence="7">
    <location>
        <position position="298"/>
    </location>
</feature>
<dbReference type="GO" id="GO:0009253">
    <property type="term" value="P:peptidoglycan catabolic process"/>
    <property type="evidence" value="ECO:0007669"/>
    <property type="project" value="TreeGrafter"/>
</dbReference>
<reference evidence="9 10" key="1">
    <citation type="submission" date="2014-01" db="EMBL/GenBank/DDBJ databases">
        <title>Full genme sequencing of cellulolytic bacterium Gynuella sunshinyii YC6258T gen. nov., sp. nov.</title>
        <authorList>
            <person name="Khan H."/>
            <person name="Chung E.J."/>
            <person name="Chung Y.R."/>
        </authorList>
    </citation>
    <scope>NUCLEOTIDE SEQUENCE [LARGE SCALE GENOMIC DNA]</scope>
    <source>
        <strain evidence="9 10">YC6258</strain>
    </source>
</reference>
<dbReference type="GO" id="GO:0016998">
    <property type="term" value="P:cell wall macromolecule catabolic process"/>
    <property type="evidence" value="ECO:0007669"/>
    <property type="project" value="UniProtKB-UniRule"/>
</dbReference>